<dbReference type="Pfam" id="PF08281">
    <property type="entry name" value="Sigma70_r4_2"/>
    <property type="match status" value="1"/>
</dbReference>
<evidence type="ECO:0000259" key="6">
    <source>
        <dbReference type="Pfam" id="PF08281"/>
    </source>
</evidence>
<dbReference type="Proteomes" id="UP000217103">
    <property type="component" value="Unassembled WGS sequence"/>
</dbReference>
<sequence length="232" mass="25408">MLGWRGESPAAWLLAIARNVLADHARRHRVELPLPPADELGVPEMTADAVAVRDLLDRLPERHRRLLTLVYLDGFSLVEVAAMTGRSTSAVKTAVWRARAAFAGRYRGCPELAVYENRPHATPITWGMGILAHDTADGGADDTPTAGGTCADQAPAELERFRAWVATLHDHDQANLQRFGLDLARLRKAAADGRVYAYVDSGVRISRLREIIDDPLVKTVRVADVTFNLDGA</sequence>
<dbReference type="STRING" id="35622.SAMN04489764_2954"/>
<dbReference type="Gene3D" id="1.10.10.10">
    <property type="entry name" value="Winged helix-like DNA-binding domain superfamily/Winged helix DNA-binding domain"/>
    <property type="match status" value="1"/>
</dbReference>
<feature type="domain" description="RNA polymerase sigma factor 70 region 4 type 2" evidence="6">
    <location>
        <begin position="51"/>
        <end position="101"/>
    </location>
</feature>
<dbReference type="InterPro" id="IPR039425">
    <property type="entry name" value="RNA_pol_sigma-70-like"/>
</dbReference>
<dbReference type="InterPro" id="IPR013324">
    <property type="entry name" value="RNA_pol_sigma_r3/r4-like"/>
</dbReference>
<reference evidence="7 8" key="1">
    <citation type="submission" date="2016-10" db="EMBL/GenBank/DDBJ databases">
        <authorList>
            <person name="de Groot N.N."/>
        </authorList>
    </citation>
    <scope>NUCLEOTIDE SEQUENCE [LARGE SCALE GENOMIC DNA]</scope>
    <source>
        <strain evidence="7 8">DSM 43794</strain>
    </source>
</reference>
<evidence type="ECO:0000256" key="2">
    <source>
        <dbReference type="ARBA" id="ARBA00023015"/>
    </source>
</evidence>
<dbReference type="PANTHER" id="PTHR43133:SF8">
    <property type="entry name" value="RNA POLYMERASE SIGMA FACTOR HI_1459-RELATED"/>
    <property type="match status" value="1"/>
</dbReference>
<keyword evidence="8" id="KW-1185">Reference proteome</keyword>
<dbReference type="SUPFAM" id="SSF88659">
    <property type="entry name" value="Sigma3 and sigma4 domains of RNA polymerase sigma factors"/>
    <property type="match status" value="1"/>
</dbReference>
<accession>A0A1H1FEG2</accession>
<dbReference type="InterPro" id="IPR013249">
    <property type="entry name" value="RNA_pol_sigma70_r4_t2"/>
</dbReference>
<keyword evidence="4" id="KW-0238">DNA-binding</keyword>
<keyword evidence="3" id="KW-0731">Sigma factor</keyword>
<dbReference type="PANTHER" id="PTHR43133">
    <property type="entry name" value="RNA POLYMERASE ECF-TYPE SIGMA FACTO"/>
    <property type="match status" value="1"/>
</dbReference>
<keyword evidence="2" id="KW-0805">Transcription regulation</keyword>
<organism evidence="7 8">
    <name type="scientific">Thermostaphylospora chromogena</name>
    <dbReference type="NCBI Taxonomy" id="35622"/>
    <lineage>
        <taxon>Bacteria</taxon>
        <taxon>Bacillati</taxon>
        <taxon>Actinomycetota</taxon>
        <taxon>Actinomycetes</taxon>
        <taxon>Streptosporangiales</taxon>
        <taxon>Thermomonosporaceae</taxon>
        <taxon>Thermostaphylospora</taxon>
    </lineage>
</organism>
<dbReference type="GO" id="GO:0016987">
    <property type="term" value="F:sigma factor activity"/>
    <property type="evidence" value="ECO:0007669"/>
    <property type="project" value="UniProtKB-KW"/>
</dbReference>
<evidence type="ECO:0000313" key="7">
    <source>
        <dbReference type="EMBL" id="SDQ99523.1"/>
    </source>
</evidence>
<gene>
    <name evidence="7" type="ORF">SAMN04489764_2954</name>
</gene>
<dbReference type="InterPro" id="IPR036388">
    <property type="entry name" value="WH-like_DNA-bd_sf"/>
</dbReference>
<dbReference type="AlphaFoldDB" id="A0A1H1FEG2"/>
<dbReference type="GO" id="GO:0003677">
    <property type="term" value="F:DNA binding"/>
    <property type="evidence" value="ECO:0007669"/>
    <property type="project" value="UniProtKB-KW"/>
</dbReference>
<evidence type="ECO:0000313" key="8">
    <source>
        <dbReference type="Proteomes" id="UP000217103"/>
    </source>
</evidence>
<protein>
    <submittedName>
        <fullName evidence="7">RNA polymerase sigma factor, sigma-70 family</fullName>
    </submittedName>
</protein>
<evidence type="ECO:0000256" key="4">
    <source>
        <dbReference type="ARBA" id="ARBA00023125"/>
    </source>
</evidence>
<evidence type="ECO:0000256" key="5">
    <source>
        <dbReference type="ARBA" id="ARBA00023163"/>
    </source>
</evidence>
<keyword evidence="5" id="KW-0804">Transcription</keyword>
<evidence type="ECO:0000256" key="1">
    <source>
        <dbReference type="ARBA" id="ARBA00010641"/>
    </source>
</evidence>
<dbReference type="CDD" id="cd06171">
    <property type="entry name" value="Sigma70_r4"/>
    <property type="match status" value="1"/>
</dbReference>
<dbReference type="GO" id="GO:0006352">
    <property type="term" value="P:DNA-templated transcription initiation"/>
    <property type="evidence" value="ECO:0007669"/>
    <property type="project" value="InterPro"/>
</dbReference>
<dbReference type="EMBL" id="FNKK01000002">
    <property type="protein sequence ID" value="SDQ99523.1"/>
    <property type="molecule type" value="Genomic_DNA"/>
</dbReference>
<comment type="similarity">
    <text evidence="1">Belongs to the sigma-70 factor family. ECF subfamily.</text>
</comment>
<evidence type="ECO:0000256" key="3">
    <source>
        <dbReference type="ARBA" id="ARBA00023082"/>
    </source>
</evidence>
<proteinExistence type="inferred from homology"/>
<name>A0A1H1FEG2_9ACTN</name>